<proteinExistence type="predicted"/>
<dbReference type="OrthoDB" id="4151207at2"/>
<accession>A0A1G7L681</accession>
<keyword evidence="1" id="KW-0472">Membrane</keyword>
<feature type="transmembrane region" description="Helical" evidence="1">
    <location>
        <begin position="100"/>
        <end position="119"/>
    </location>
</feature>
<gene>
    <name evidence="2" type="ORF">SAMN05216260_108112</name>
</gene>
<reference evidence="2 3" key="1">
    <citation type="submission" date="2016-10" db="EMBL/GenBank/DDBJ databases">
        <authorList>
            <person name="de Groot N.N."/>
        </authorList>
    </citation>
    <scope>NUCLEOTIDE SEQUENCE [LARGE SCALE GENOMIC DNA]</scope>
    <source>
        <strain evidence="2 3">CGMCC 4.1859</strain>
    </source>
</reference>
<feature type="transmembrane region" description="Helical" evidence="1">
    <location>
        <begin position="126"/>
        <end position="146"/>
    </location>
</feature>
<feature type="transmembrane region" description="Helical" evidence="1">
    <location>
        <begin position="480"/>
        <end position="499"/>
    </location>
</feature>
<feature type="transmembrane region" description="Helical" evidence="1">
    <location>
        <begin position="413"/>
        <end position="434"/>
    </location>
</feature>
<evidence type="ECO:0000256" key="1">
    <source>
        <dbReference type="SAM" id="Phobius"/>
    </source>
</evidence>
<name>A0A1G7L681_9ACTN</name>
<feature type="transmembrane region" description="Helical" evidence="1">
    <location>
        <begin position="193"/>
        <end position="214"/>
    </location>
</feature>
<dbReference type="AlphaFoldDB" id="A0A1G7L681"/>
<protein>
    <submittedName>
        <fullName evidence="2">Uncharacterized protein</fullName>
    </submittedName>
</protein>
<feature type="transmembrane region" description="Helical" evidence="1">
    <location>
        <begin position="152"/>
        <end position="173"/>
    </location>
</feature>
<organism evidence="2 3">
    <name type="scientific">Streptomyces griseoaurantiacus</name>
    <dbReference type="NCBI Taxonomy" id="68213"/>
    <lineage>
        <taxon>Bacteria</taxon>
        <taxon>Bacillati</taxon>
        <taxon>Actinomycetota</taxon>
        <taxon>Actinomycetes</taxon>
        <taxon>Kitasatosporales</taxon>
        <taxon>Streptomycetaceae</taxon>
        <taxon>Streptomyces</taxon>
        <taxon>Streptomyces aurantiacus group</taxon>
    </lineage>
</organism>
<keyword evidence="1" id="KW-1133">Transmembrane helix</keyword>
<feature type="transmembrane region" description="Helical" evidence="1">
    <location>
        <begin position="446"/>
        <end position="468"/>
    </location>
</feature>
<feature type="transmembrane region" description="Helical" evidence="1">
    <location>
        <begin position="230"/>
        <end position="253"/>
    </location>
</feature>
<keyword evidence="1" id="KW-0812">Transmembrane</keyword>
<evidence type="ECO:0000313" key="3">
    <source>
        <dbReference type="Proteomes" id="UP000198614"/>
    </source>
</evidence>
<dbReference type="Proteomes" id="UP000198614">
    <property type="component" value="Unassembled WGS sequence"/>
</dbReference>
<sequence>MHTTRPTACTHPDRAVVPESDHRPWYLRLGRERPVMVSGCPEDDCLPGHIEPHDVYCRTHERLLPFSTATPSRKRWFVVNLSRAAVCALFTLAAQTANPLPLTVLAASAGAAVLGLPLRHYVVGRAVAPTLWALACAASALGATTGPAGHRVIGTVALALVVLLWLGWMSATLTDRAADSRSGLPGARSSGRAVGAVASGMAVVPAALLVRLLLARGPSGWFLRLPAVRGWLLVTALGGLAGTILAALLAGALDGWGRVDPRTPRLGLPRRPALLRWEPADRRWPGAPPRSFAGRVKLLVLAYRHQVLTAVFRALSFGANVLRLTGHHCVTGVVRLTNLLVRQAVLLWRRTRMSVLCAGRTLVRGAGALLAAVPRGVRLVLLPPVVLLLAALLVPVVAERTTAFLTEGGPARLGLALLGASGCLALWTVAWAAVTGAPLGPVRDSAVRTAGLALPHVVLLITVGGWVLGLPGTFGHGRMHVGWLTLTLTALVLVFLIRAKPDRAPVADK</sequence>
<feature type="transmembrane region" description="Helical" evidence="1">
    <location>
        <begin position="379"/>
        <end position="398"/>
    </location>
</feature>
<feature type="transmembrane region" description="Helical" evidence="1">
    <location>
        <begin position="76"/>
        <end position="94"/>
    </location>
</feature>
<dbReference type="EMBL" id="FNAX01000008">
    <property type="protein sequence ID" value="SDF44844.1"/>
    <property type="molecule type" value="Genomic_DNA"/>
</dbReference>
<evidence type="ECO:0000313" key="2">
    <source>
        <dbReference type="EMBL" id="SDF44844.1"/>
    </source>
</evidence>